<protein>
    <submittedName>
        <fullName evidence="13">TonB family domain-containing protein</fullName>
    </submittedName>
</protein>
<evidence type="ECO:0000256" key="3">
    <source>
        <dbReference type="ARBA" id="ARBA00022448"/>
    </source>
</evidence>
<keyword evidence="9 11" id="KW-0472">Membrane</keyword>
<comment type="caution">
    <text evidence="13">The sequence shown here is derived from an EMBL/GenBank/DDBJ whole genome shotgun (WGS) entry which is preliminary data.</text>
</comment>
<dbReference type="Gene3D" id="3.30.1150.10">
    <property type="match status" value="1"/>
</dbReference>
<dbReference type="SUPFAM" id="SSF74653">
    <property type="entry name" value="TolA/TonB C-terminal domain"/>
    <property type="match status" value="1"/>
</dbReference>
<dbReference type="HOGENOM" id="CLU_076333_2_2_5"/>
<evidence type="ECO:0000256" key="9">
    <source>
        <dbReference type="ARBA" id="ARBA00023136"/>
    </source>
</evidence>
<name>K9D794_SPHYA</name>
<keyword evidence="4" id="KW-1003">Cell membrane</keyword>
<dbReference type="PANTHER" id="PTHR33446">
    <property type="entry name" value="PROTEIN TONB-RELATED"/>
    <property type="match status" value="1"/>
</dbReference>
<keyword evidence="3" id="KW-0813">Transport</keyword>
<evidence type="ECO:0000259" key="12">
    <source>
        <dbReference type="PROSITE" id="PS52015"/>
    </source>
</evidence>
<proteinExistence type="inferred from homology"/>
<keyword evidence="5" id="KW-0997">Cell inner membrane</keyword>
<dbReference type="PATRIC" id="fig|883163.3.peg.3894"/>
<evidence type="ECO:0000256" key="1">
    <source>
        <dbReference type="ARBA" id="ARBA00004383"/>
    </source>
</evidence>
<evidence type="ECO:0000256" key="6">
    <source>
        <dbReference type="ARBA" id="ARBA00022692"/>
    </source>
</evidence>
<keyword evidence="8 11" id="KW-1133">Transmembrane helix</keyword>
<accession>K9D794</accession>
<dbReference type="InterPro" id="IPR051045">
    <property type="entry name" value="TonB-dependent_transducer"/>
</dbReference>
<evidence type="ECO:0000256" key="10">
    <source>
        <dbReference type="SAM" id="MobiDB-lite"/>
    </source>
</evidence>
<feature type="region of interest" description="Disordered" evidence="10">
    <location>
        <begin position="170"/>
        <end position="192"/>
    </location>
</feature>
<dbReference type="GO" id="GO:0055085">
    <property type="term" value="P:transmembrane transport"/>
    <property type="evidence" value="ECO:0007669"/>
    <property type="project" value="InterPro"/>
</dbReference>
<dbReference type="GO" id="GO:0098797">
    <property type="term" value="C:plasma membrane protein complex"/>
    <property type="evidence" value="ECO:0007669"/>
    <property type="project" value="TreeGrafter"/>
</dbReference>
<dbReference type="Pfam" id="PF03544">
    <property type="entry name" value="TonB_C"/>
    <property type="match status" value="1"/>
</dbReference>
<evidence type="ECO:0000256" key="4">
    <source>
        <dbReference type="ARBA" id="ARBA00022475"/>
    </source>
</evidence>
<evidence type="ECO:0000256" key="7">
    <source>
        <dbReference type="ARBA" id="ARBA00022927"/>
    </source>
</evidence>
<sequence length="300" mass="33273">MDRYPSRARKPIMTQATQLKLDHNSDAQDGTYLSDQMVMRSFDYRKTEDNPPRSFSPVAATWTPGTRYCDQPMSWQSRMFGAGGTALIFALILGAALFTWRTVAHVAATSTERLVVVNLAPLAAPPEPVQEVAPGPQQVERQEQRRPEPKPDILVPAPLIQLPFPSVMTSDKREPVKEVADPGPPVPETTAPKSIAAPAASRLSNDAQPNWEGQILAHLERFRRYPPRARAARQQGTAFLRFTMNREGQVLTGSIFKKSGSFDLDRAALDTLQRAQPLPAIPAGRPDIVELTIPVEFYLR</sequence>
<feature type="region of interest" description="Disordered" evidence="10">
    <location>
        <begin position="126"/>
        <end position="154"/>
    </location>
</feature>
<keyword evidence="6 11" id="KW-0812">Transmembrane</keyword>
<keyword evidence="14" id="KW-1185">Reference proteome</keyword>
<evidence type="ECO:0000313" key="14">
    <source>
        <dbReference type="Proteomes" id="UP000009887"/>
    </source>
</evidence>
<keyword evidence="7" id="KW-0653">Protein transport</keyword>
<feature type="compositionally biased region" description="Basic and acidic residues" evidence="10">
    <location>
        <begin position="140"/>
        <end position="151"/>
    </location>
</feature>
<evidence type="ECO:0000313" key="13">
    <source>
        <dbReference type="EMBL" id="EKU73370.1"/>
    </source>
</evidence>
<comment type="similarity">
    <text evidence="2">Belongs to the TonB family.</text>
</comment>
<feature type="domain" description="TonB C-terminal" evidence="12">
    <location>
        <begin position="210"/>
        <end position="300"/>
    </location>
</feature>
<feature type="compositionally biased region" description="Basic and acidic residues" evidence="10">
    <location>
        <begin position="170"/>
        <end position="180"/>
    </location>
</feature>
<dbReference type="PROSITE" id="PS52015">
    <property type="entry name" value="TONB_CTD"/>
    <property type="match status" value="1"/>
</dbReference>
<evidence type="ECO:0000256" key="5">
    <source>
        <dbReference type="ARBA" id="ARBA00022519"/>
    </source>
</evidence>
<comment type="subcellular location">
    <subcellularLocation>
        <location evidence="1">Cell inner membrane</location>
        <topology evidence="1">Single-pass membrane protein</topology>
        <orientation evidence="1">Periplasmic side</orientation>
    </subcellularLocation>
</comment>
<organism evidence="13 14">
    <name type="scientific">Sphingobium yanoikuyae ATCC 51230</name>
    <dbReference type="NCBI Taxonomy" id="883163"/>
    <lineage>
        <taxon>Bacteria</taxon>
        <taxon>Pseudomonadati</taxon>
        <taxon>Pseudomonadota</taxon>
        <taxon>Alphaproteobacteria</taxon>
        <taxon>Sphingomonadales</taxon>
        <taxon>Sphingomonadaceae</taxon>
        <taxon>Sphingobium</taxon>
    </lineage>
</organism>
<dbReference type="GO" id="GO:0015031">
    <property type="term" value="P:protein transport"/>
    <property type="evidence" value="ECO:0007669"/>
    <property type="project" value="UniProtKB-KW"/>
</dbReference>
<dbReference type="EMBL" id="AGZU01000015">
    <property type="protein sequence ID" value="EKU73370.1"/>
    <property type="molecule type" value="Genomic_DNA"/>
</dbReference>
<feature type="compositionally biased region" description="Low complexity" evidence="10">
    <location>
        <begin position="129"/>
        <end position="139"/>
    </location>
</feature>
<gene>
    <name evidence="13" type="ORF">HMPREF9718_03839</name>
</gene>
<dbReference type="InterPro" id="IPR006260">
    <property type="entry name" value="TonB/TolA_C"/>
</dbReference>
<evidence type="ECO:0000256" key="11">
    <source>
        <dbReference type="SAM" id="Phobius"/>
    </source>
</evidence>
<dbReference type="GO" id="GO:0031992">
    <property type="term" value="F:energy transducer activity"/>
    <property type="evidence" value="ECO:0007669"/>
    <property type="project" value="TreeGrafter"/>
</dbReference>
<dbReference type="NCBIfam" id="TIGR01352">
    <property type="entry name" value="tonB_Cterm"/>
    <property type="match status" value="1"/>
</dbReference>
<feature type="transmembrane region" description="Helical" evidence="11">
    <location>
        <begin position="80"/>
        <end position="100"/>
    </location>
</feature>
<dbReference type="PANTHER" id="PTHR33446:SF2">
    <property type="entry name" value="PROTEIN TONB"/>
    <property type="match status" value="1"/>
</dbReference>
<reference evidence="13 14" key="1">
    <citation type="submission" date="2012-09" db="EMBL/GenBank/DDBJ databases">
        <title>The Genome Sequence of Sphingobium yanoikuyae ATCC 51230.</title>
        <authorList>
            <consortium name="The Broad Institute Genome Sequencing Platform"/>
            <person name="Earl A."/>
            <person name="Ward D."/>
            <person name="Feldgarden M."/>
            <person name="Gevers D."/>
            <person name="Huys G."/>
            <person name="Walker B."/>
            <person name="Young S.K."/>
            <person name="Zeng Q."/>
            <person name="Gargeya S."/>
            <person name="Fitzgerald M."/>
            <person name="Haas B."/>
            <person name="Abouelleil A."/>
            <person name="Alvarado L."/>
            <person name="Arachchi H.M."/>
            <person name="Berlin A.M."/>
            <person name="Chapman S.B."/>
            <person name="Goldberg J."/>
            <person name="Griggs A."/>
            <person name="Gujja S."/>
            <person name="Hansen M."/>
            <person name="Howarth C."/>
            <person name="Imamovic A."/>
            <person name="Larimer J."/>
            <person name="McCowen C."/>
            <person name="Montmayeur A."/>
            <person name="Murphy C."/>
            <person name="Neiman D."/>
            <person name="Pearson M."/>
            <person name="Priest M."/>
            <person name="Roberts A."/>
            <person name="Saif S."/>
            <person name="Shea T."/>
            <person name="Sisk P."/>
            <person name="Sykes S."/>
            <person name="Wortman J."/>
            <person name="Nusbaum C."/>
            <person name="Birren B."/>
        </authorList>
    </citation>
    <scope>NUCLEOTIDE SEQUENCE [LARGE SCALE GENOMIC DNA]</scope>
    <source>
        <strain evidence="13 14">ATCC 51230</strain>
    </source>
</reference>
<dbReference type="InterPro" id="IPR037682">
    <property type="entry name" value="TonB_C"/>
</dbReference>
<dbReference type="AlphaFoldDB" id="K9D794"/>
<evidence type="ECO:0000256" key="8">
    <source>
        <dbReference type="ARBA" id="ARBA00022989"/>
    </source>
</evidence>
<evidence type="ECO:0000256" key="2">
    <source>
        <dbReference type="ARBA" id="ARBA00006555"/>
    </source>
</evidence>
<dbReference type="Proteomes" id="UP000009887">
    <property type="component" value="Unassembled WGS sequence"/>
</dbReference>